<gene>
    <name evidence="2" type="ORF">L596_004353</name>
</gene>
<feature type="chain" id="PRO_5020293754" evidence="1">
    <location>
        <begin position="24"/>
        <end position="169"/>
    </location>
</feature>
<evidence type="ECO:0000313" key="2">
    <source>
        <dbReference type="EMBL" id="TMS37418.1"/>
    </source>
</evidence>
<reference evidence="2 3" key="1">
    <citation type="journal article" date="2015" name="Genome Biol.">
        <title>Comparative genomics of Steinernema reveals deeply conserved gene regulatory networks.</title>
        <authorList>
            <person name="Dillman A.R."/>
            <person name="Macchietto M."/>
            <person name="Porter C.F."/>
            <person name="Rogers A."/>
            <person name="Williams B."/>
            <person name="Antoshechkin I."/>
            <person name="Lee M.M."/>
            <person name="Goodwin Z."/>
            <person name="Lu X."/>
            <person name="Lewis E.E."/>
            <person name="Goodrich-Blair H."/>
            <person name="Stock S.P."/>
            <person name="Adams B.J."/>
            <person name="Sternberg P.W."/>
            <person name="Mortazavi A."/>
        </authorList>
    </citation>
    <scope>NUCLEOTIDE SEQUENCE [LARGE SCALE GENOMIC DNA]</scope>
    <source>
        <strain evidence="2 3">ALL</strain>
    </source>
</reference>
<reference evidence="2 3" key="2">
    <citation type="journal article" date="2019" name="G3 (Bethesda)">
        <title>Hybrid Assembly of the Genome of the Entomopathogenic Nematode Steinernema carpocapsae Identifies the X-Chromosome.</title>
        <authorList>
            <person name="Serra L."/>
            <person name="Macchietto M."/>
            <person name="Macias-Munoz A."/>
            <person name="McGill C.J."/>
            <person name="Rodriguez I.M."/>
            <person name="Rodriguez B."/>
            <person name="Murad R."/>
            <person name="Mortazavi A."/>
        </authorList>
    </citation>
    <scope>NUCLEOTIDE SEQUENCE [LARGE SCALE GENOMIC DNA]</scope>
    <source>
        <strain evidence="2 3">ALL</strain>
    </source>
</reference>
<proteinExistence type="predicted"/>
<keyword evidence="3" id="KW-1185">Reference proteome</keyword>
<sequence length="169" mass="19207">MAFKSVDMKLILFIAAAVLFAIAEPAEYLDRPYSDFLQWTTENVPEEQTVEDFLNTDSPFFIYSFKNFSMELFDEQNVNDDWNTPILRAINSSGGCYAGVIFDPILVERGSGTKIVDIESWAELEDAFAEDFKTVGDRNYCGLLVKPEFVGYAMKRATKAKTTDIQENF</sequence>
<evidence type="ECO:0000313" key="3">
    <source>
        <dbReference type="Proteomes" id="UP000298663"/>
    </source>
</evidence>
<dbReference type="EMBL" id="AZBU02000001">
    <property type="protein sequence ID" value="TMS37418.1"/>
    <property type="molecule type" value="Genomic_DNA"/>
</dbReference>
<evidence type="ECO:0000256" key="1">
    <source>
        <dbReference type="SAM" id="SignalP"/>
    </source>
</evidence>
<accession>A0A4U8UZN4</accession>
<dbReference type="Proteomes" id="UP000298663">
    <property type="component" value="Unassembled WGS sequence"/>
</dbReference>
<feature type="signal peptide" evidence="1">
    <location>
        <begin position="1"/>
        <end position="23"/>
    </location>
</feature>
<keyword evidence="1" id="KW-0732">Signal</keyword>
<protein>
    <submittedName>
        <fullName evidence="2">Uncharacterized protein</fullName>
    </submittedName>
</protein>
<comment type="caution">
    <text evidence="2">The sequence shown here is derived from an EMBL/GenBank/DDBJ whole genome shotgun (WGS) entry which is preliminary data.</text>
</comment>
<name>A0A4U8UZN4_STECR</name>
<organism evidence="2 3">
    <name type="scientific">Steinernema carpocapsae</name>
    <name type="common">Entomopathogenic nematode</name>
    <dbReference type="NCBI Taxonomy" id="34508"/>
    <lineage>
        <taxon>Eukaryota</taxon>
        <taxon>Metazoa</taxon>
        <taxon>Ecdysozoa</taxon>
        <taxon>Nematoda</taxon>
        <taxon>Chromadorea</taxon>
        <taxon>Rhabditida</taxon>
        <taxon>Tylenchina</taxon>
        <taxon>Panagrolaimomorpha</taxon>
        <taxon>Strongyloidoidea</taxon>
        <taxon>Steinernematidae</taxon>
        <taxon>Steinernema</taxon>
    </lineage>
</organism>
<dbReference type="AlphaFoldDB" id="A0A4U8UZN4"/>